<keyword evidence="2" id="KW-0012">Acyltransferase</keyword>
<proteinExistence type="predicted"/>
<dbReference type="AlphaFoldDB" id="A0A1D7UB38"/>
<dbReference type="GO" id="GO:0016747">
    <property type="term" value="F:acyltransferase activity, transferring groups other than amino-acyl groups"/>
    <property type="evidence" value="ECO:0007669"/>
    <property type="project" value="InterPro"/>
</dbReference>
<evidence type="ECO:0000259" key="3">
    <source>
        <dbReference type="PROSITE" id="PS51186"/>
    </source>
</evidence>
<keyword evidence="1" id="KW-0808">Transferase</keyword>
<organism evidence="4 5">
    <name type="scientific">Bosea vaviloviae</name>
    <dbReference type="NCBI Taxonomy" id="1526658"/>
    <lineage>
        <taxon>Bacteria</taxon>
        <taxon>Pseudomonadati</taxon>
        <taxon>Pseudomonadota</taxon>
        <taxon>Alphaproteobacteria</taxon>
        <taxon>Hyphomicrobiales</taxon>
        <taxon>Boseaceae</taxon>
        <taxon>Bosea</taxon>
    </lineage>
</organism>
<keyword evidence="5" id="KW-1185">Reference proteome</keyword>
<name>A0A1D7UB38_9HYPH</name>
<feature type="domain" description="N-acetyltransferase" evidence="3">
    <location>
        <begin position="11"/>
        <end position="164"/>
    </location>
</feature>
<dbReference type="InterPro" id="IPR000182">
    <property type="entry name" value="GNAT_dom"/>
</dbReference>
<dbReference type="PROSITE" id="PS51186">
    <property type="entry name" value="GNAT"/>
    <property type="match status" value="1"/>
</dbReference>
<evidence type="ECO:0000313" key="5">
    <source>
        <dbReference type="Proteomes" id="UP000094969"/>
    </source>
</evidence>
<dbReference type="RefSeq" id="WP_069693772.1">
    <property type="nucleotide sequence ID" value="NZ_CP017147.1"/>
</dbReference>
<protein>
    <recommendedName>
        <fullName evidence="3">N-acetyltransferase domain-containing protein</fullName>
    </recommendedName>
</protein>
<dbReference type="InterPro" id="IPR016181">
    <property type="entry name" value="Acyl_CoA_acyltransferase"/>
</dbReference>
<gene>
    <name evidence="4" type="ORF">BHK69_18105</name>
</gene>
<dbReference type="InterPro" id="IPR050832">
    <property type="entry name" value="Bact_Acetyltransf"/>
</dbReference>
<dbReference type="Gene3D" id="3.40.630.30">
    <property type="match status" value="1"/>
</dbReference>
<dbReference type="CDD" id="cd04301">
    <property type="entry name" value="NAT_SF"/>
    <property type="match status" value="1"/>
</dbReference>
<dbReference type="Proteomes" id="UP000094969">
    <property type="component" value="Chromosome"/>
</dbReference>
<accession>A0A1D7UB38</accession>
<sequence>MSRSPIDPAEITIREAVRADAPRIATLIMLGAARQAKSPEEIAVEVAHPAYLDAFDEIAASPHNTLFVAERLGRVVGTFQVTLIPGLVARGRKRAKIESVHVAPESRSLGIGAVMMRHALAFAGEKGAGLVELTSDKARTDAHRFYVNLGFVQSHEGFKFVIAP</sequence>
<reference evidence="4 5" key="1">
    <citation type="journal article" date="2015" name="Antonie Van Leeuwenhoek">
        <title>Bosea vaviloviae sp. nov., a new species of slow-growing rhizobia isolated from nodules of the relict species Vavilovia formosa (Stev.) Fed.</title>
        <authorList>
            <person name="Safronova V.I."/>
            <person name="Kuznetsova I.G."/>
            <person name="Sazanova A.L."/>
            <person name="Kimeklis A.K."/>
            <person name="Belimov A.A."/>
            <person name="Andronov E.E."/>
            <person name="Pinaev A.G."/>
            <person name="Chizhevskaya E.P."/>
            <person name="Pukhaev A.R."/>
            <person name="Popov K.P."/>
            <person name="Willems A."/>
            <person name="Tikhonovich I.A."/>
        </authorList>
    </citation>
    <scope>NUCLEOTIDE SEQUENCE [LARGE SCALE GENOMIC DNA]</scope>
    <source>
        <strain evidence="4 5">Vaf18</strain>
    </source>
</reference>
<dbReference type="STRING" id="1526658.BHK69_18105"/>
<dbReference type="EMBL" id="CP017147">
    <property type="protein sequence ID" value="AOO84586.1"/>
    <property type="molecule type" value="Genomic_DNA"/>
</dbReference>
<dbReference type="KEGG" id="bvv:BHK69_18105"/>
<evidence type="ECO:0000256" key="1">
    <source>
        <dbReference type="ARBA" id="ARBA00022679"/>
    </source>
</evidence>
<dbReference type="PANTHER" id="PTHR43877">
    <property type="entry name" value="AMINOALKYLPHOSPHONATE N-ACETYLTRANSFERASE-RELATED-RELATED"/>
    <property type="match status" value="1"/>
</dbReference>
<dbReference type="Pfam" id="PF00583">
    <property type="entry name" value="Acetyltransf_1"/>
    <property type="match status" value="1"/>
</dbReference>
<evidence type="ECO:0000313" key="4">
    <source>
        <dbReference type="EMBL" id="AOO84586.1"/>
    </source>
</evidence>
<evidence type="ECO:0000256" key="2">
    <source>
        <dbReference type="ARBA" id="ARBA00023315"/>
    </source>
</evidence>
<dbReference type="SUPFAM" id="SSF55729">
    <property type="entry name" value="Acyl-CoA N-acyltransferases (Nat)"/>
    <property type="match status" value="1"/>
</dbReference>